<dbReference type="RefSeq" id="WP_220118449.1">
    <property type="nucleotide sequence ID" value="NZ_JAHZUY010000048.1"/>
</dbReference>
<accession>A0ABS7F4W3</accession>
<evidence type="ECO:0000256" key="1">
    <source>
        <dbReference type="SAM" id="Phobius"/>
    </source>
</evidence>
<protein>
    <submittedName>
        <fullName evidence="2">Uncharacterized protein</fullName>
    </submittedName>
</protein>
<dbReference type="EMBL" id="JAHZUY010000048">
    <property type="protein sequence ID" value="MBW8270662.1"/>
    <property type="molecule type" value="Genomic_DNA"/>
</dbReference>
<sequence>MAAIALGIAFLLLAAVPAGVLGPSAPLGEAIYRLYPPFLNTFQAGVQRHLAPWLWDDVLLPVLVLPSWVPFAAVGLLLLALGGVRRRRHRAAAAR</sequence>
<feature type="transmembrane region" description="Helical" evidence="1">
    <location>
        <begin position="58"/>
        <end position="81"/>
    </location>
</feature>
<keyword evidence="3" id="KW-1185">Reference proteome</keyword>
<dbReference type="Proteomes" id="UP001519924">
    <property type="component" value="Unassembled WGS sequence"/>
</dbReference>
<proteinExistence type="predicted"/>
<keyword evidence="1" id="KW-0472">Membrane</keyword>
<evidence type="ECO:0000313" key="3">
    <source>
        <dbReference type="Proteomes" id="UP001519924"/>
    </source>
</evidence>
<comment type="caution">
    <text evidence="2">The sequence shown here is derived from an EMBL/GenBank/DDBJ whole genome shotgun (WGS) entry which is preliminary data.</text>
</comment>
<keyword evidence="1" id="KW-1133">Transmembrane helix</keyword>
<evidence type="ECO:0000313" key="2">
    <source>
        <dbReference type="EMBL" id="MBW8270662.1"/>
    </source>
</evidence>
<reference evidence="2 3" key="1">
    <citation type="submission" date="2021-08" db="EMBL/GenBank/DDBJ databases">
        <title>Caldovatus sediminis gen. nov., sp. nov., a moderately thermophilic bacterium isolated from a hot spring.</title>
        <authorList>
            <person name="Hu C.-J."/>
            <person name="Li W.-J."/>
            <person name="Xian W.-D."/>
        </authorList>
    </citation>
    <scope>NUCLEOTIDE SEQUENCE [LARGE SCALE GENOMIC DNA]</scope>
    <source>
        <strain evidence="2 3">SYSU G05006</strain>
    </source>
</reference>
<name>A0ABS7F4W3_9PROT</name>
<gene>
    <name evidence="2" type="ORF">K1J50_14350</name>
</gene>
<organism evidence="2 3">
    <name type="scientific">Caldovatus aquaticus</name>
    <dbReference type="NCBI Taxonomy" id="2865671"/>
    <lineage>
        <taxon>Bacteria</taxon>
        <taxon>Pseudomonadati</taxon>
        <taxon>Pseudomonadota</taxon>
        <taxon>Alphaproteobacteria</taxon>
        <taxon>Acetobacterales</taxon>
        <taxon>Roseomonadaceae</taxon>
        <taxon>Caldovatus</taxon>
    </lineage>
</organism>
<keyword evidence="1" id="KW-0812">Transmembrane</keyword>